<gene>
    <name evidence="4" type="primary">LOC108738772</name>
</gene>
<dbReference type="GO" id="GO:0016226">
    <property type="term" value="P:iron-sulfur cluster assembly"/>
    <property type="evidence" value="ECO:0007669"/>
    <property type="project" value="InterPro"/>
</dbReference>
<dbReference type="FunCoup" id="A0A1W4X644">
    <property type="interactions" value="1889"/>
</dbReference>
<dbReference type="OrthoDB" id="275715at2759"/>
<dbReference type="GO" id="GO:0005739">
    <property type="term" value="C:mitochondrion"/>
    <property type="evidence" value="ECO:0007669"/>
    <property type="project" value="TreeGrafter"/>
</dbReference>
<dbReference type="Proteomes" id="UP000192223">
    <property type="component" value="Unplaced"/>
</dbReference>
<dbReference type="InterPro" id="IPR008011">
    <property type="entry name" value="Complex1_LYR_dom"/>
</dbReference>
<dbReference type="CTD" id="31186"/>
<sequence>MTKQEVLSLYKLLLQSSKKFPSYNFRNYALRRVRDSFREYKTITDQSDIAKLYNEGCRNLEIIKRQVIVGQLYQSGPLVIETLQKKNVNN</sequence>
<evidence type="ECO:0000313" key="4">
    <source>
        <dbReference type="RefSeq" id="XP_018327853.1"/>
    </source>
</evidence>
<dbReference type="GO" id="GO:1990221">
    <property type="term" value="C:L-cysteine desulfurase complex"/>
    <property type="evidence" value="ECO:0007669"/>
    <property type="project" value="TreeGrafter"/>
</dbReference>
<keyword evidence="3" id="KW-1185">Reference proteome</keyword>
<dbReference type="KEGG" id="apln:108738772"/>
<organism evidence="3 4">
    <name type="scientific">Agrilus planipennis</name>
    <name type="common">Emerald ash borer</name>
    <name type="synonym">Agrilus marcopoli</name>
    <dbReference type="NCBI Taxonomy" id="224129"/>
    <lineage>
        <taxon>Eukaryota</taxon>
        <taxon>Metazoa</taxon>
        <taxon>Ecdysozoa</taxon>
        <taxon>Arthropoda</taxon>
        <taxon>Hexapoda</taxon>
        <taxon>Insecta</taxon>
        <taxon>Pterygota</taxon>
        <taxon>Neoptera</taxon>
        <taxon>Endopterygota</taxon>
        <taxon>Coleoptera</taxon>
        <taxon>Polyphaga</taxon>
        <taxon>Elateriformia</taxon>
        <taxon>Buprestoidea</taxon>
        <taxon>Buprestidae</taxon>
        <taxon>Agrilinae</taxon>
        <taxon>Agrilus</taxon>
    </lineage>
</organism>
<dbReference type="Pfam" id="PF05347">
    <property type="entry name" value="Complex1_LYR"/>
    <property type="match status" value="1"/>
</dbReference>
<dbReference type="RefSeq" id="XP_018327853.1">
    <property type="nucleotide sequence ID" value="XM_018472351.1"/>
</dbReference>
<name>A0A1W4X644_AGRPL</name>
<proteinExistence type="inferred from homology"/>
<dbReference type="CDD" id="cd20264">
    <property type="entry name" value="Complex1_LYR_LYRM4"/>
    <property type="match status" value="1"/>
</dbReference>
<evidence type="ECO:0000259" key="2">
    <source>
        <dbReference type="Pfam" id="PF05347"/>
    </source>
</evidence>
<evidence type="ECO:0000313" key="3">
    <source>
        <dbReference type="Proteomes" id="UP000192223"/>
    </source>
</evidence>
<reference evidence="4" key="1">
    <citation type="submission" date="2025-08" db="UniProtKB">
        <authorList>
            <consortium name="RefSeq"/>
        </authorList>
    </citation>
    <scope>IDENTIFICATION</scope>
    <source>
        <tissue evidence="4">Entire body</tissue>
    </source>
</reference>
<dbReference type="STRING" id="224129.A0A1W4X644"/>
<evidence type="ECO:0000256" key="1">
    <source>
        <dbReference type="ARBA" id="ARBA00009508"/>
    </source>
</evidence>
<dbReference type="InterPro" id="IPR051522">
    <property type="entry name" value="ISC_assembly_LYR"/>
</dbReference>
<protein>
    <submittedName>
        <fullName evidence="4">LYR motif-containing protein 4</fullName>
    </submittedName>
</protein>
<dbReference type="PANTHER" id="PTHR13166:SF7">
    <property type="entry name" value="LYR MOTIF-CONTAINING PROTEIN 4"/>
    <property type="match status" value="1"/>
</dbReference>
<dbReference type="AlphaFoldDB" id="A0A1W4X644"/>
<accession>A0A1W4X644</accession>
<comment type="similarity">
    <text evidence="1">Belongs to the complex I LYR family.</text>
</comment>
<dbReference type="PANTHER" id="PTHR13166">
    <property type="entry name" value="PROTEIN C6ORF149"/>
    <property type="match status" value="1"/>
</dbReference>
<dbReference type="InParanoid" id="A0A1W4X644"/>
<feature type="domain" description="Complex 1 LYR protein" evidence="2">
    <location>
        <begin position="4"/>
        <end position="61"/>
    </location>
</feature>
<dbReference type="GeneID" id="108738772"/>
<dbReference type="InterPro" id="IPR045297">
    <property type="entry name" value="Complex1_LYR_LYRM4"/>
</dbReference>